<sequence>MATTAPSSILPKILDLTDLELAILLCLLTREHGIITTPSSSLSLLTTELSLVATRTFNLTCSIINCTPTTTLDDFASALLLPQQPAQTLQRPDYFVHSPQRSVHASPLPPPSQIANCILAKNLNLAPKTVQIQALELLRTRRIFTRTAVQTAPKQFIFIPVLEADSPGRGERVTPHLNDFFSLAHWHDPEDGFVNIDEDEEAETGSTDSVVRRDGSALIPESEISHLAQLSQRVQVDVEITRYQMNIVSFLRMHRAVADGITPNATKHLDKLMRCLAPLHGLDFVTPALVGVAAKKVYLHRIRITTPENERSMQWGSKLEAVAAILEDMGPEEVVDDVLGMVTAPI</sequence>
<dbReference type="EC" id="6.6.1.1" evidence="1"/>
<keyword evidence="5" id="KW-1185">Reference proteome</keyword>
<dbReference type="GO" id="GO:0016851">
    <property type="term" value="F:magnesium chelatase activity"/>
    <property type="evidence" value="ECO:0007669"/>
    <property type="project" value="UniProtKB-EC"/>
</dbReference>
<evidence type="ECO:0000313" key="5">
    <source>
        <dbReference type="Proteomes" id="UP000078397"/>
    </source>
</evidence>
<dbReference type="Proteomes" id="UP000078397">
    <property type="component" value="Unassembled WGS sequence"/>
</dbReference>
<dbReference type="RefSeq" id="XP_018142192.1">
    <property type="nucleotide sequence ID" value="XM_018291733.1"/>
</dbReference>
<feature type="domain" description="ChlI/MoxR AAA lid" evidence="3">
    <location>
        <begin position="252"/>
        <end position="311"/>
    </location>
</feature>
<comment type="pathway">
    <text evidence="2">Porphyrin-containing compound metabolism.</text>
</comment>
<dbReference type="GeneID" id="28855727"/>
<name>A0A179FHY0_METCM</name>
<dbReference type="PANTHER" id="PTHR11603">
    <property type="entry name" value="AAA FAMILY ATPASE"/>
    <property type="match status" value="1"/>
</dbReference>
<dbReference type="OrthoDB" id="5582146at2759"/>
<comment type="caution">
    <text evidence="4">The sequence shown here is derived from an EMBL/GenBank/DDBJ whole genome shotgun (WGS) entry which is preliminary data.</text>
</comment>
<dbReference type="InterPro" id="IPR052041">
    <property type="entry name" value="Nucleic_acid_metab_PIN/TRAM"/>
</dbReference>
<evidence type="ECO:0000256" key="2">
    <source>
        <dbReference type="ARBA" id="ARBA00023444"/>
    </source>
</evidence>
<evidence type="ECO:0000259" key="3">
    <source>
        <dbReference type="Pfam" id="PF17863"/>
    </source>
</evidence>
<reference evidence="4 5" key="1">
    <citation type="journal article" date="2016" name="PLoS Pathog.">
        <title>Biosynthesis of antibiotic leucinostatins in bio-control fungus Purpureocillium lilacinum and their inhibition on phytophthora revealed by genome mining.</title>
        <authorList>
            <person name="Wang G."/>
            <person name="Liu Z."/>
            <person name="Lin R."/>
            <person name="Li E."/>
            <person name="Mao Z."/>
            <person name="Ling J."/>
            <person name="Yang Y."/>
            <person name="Yin W.B."/>
            <person name="Xie B."/>
        </authorList>
    </citation>
    <scope>NUCLEOTIDE SEQUENCE [LARGE SCALE GENOMIC DNA]</scope>
    <source>
        <strain evidence="4">170</strain>
    </source>
</reference>
<organism evidence="4 5">
    <name type="scientific">Pochonia chlamydosporia 170</name>
    <dbReference type="NCBI Taxonomy" id="1380566"/>
    <lineage>
        <taxon>Eukaryota</taxon>
        <taxon>Fungi</taxon>
        <taxon>Dikarya</taxon>
        <taxon>Ascomycota</taxon>
        <taxon>Pezizomycotina</taxon>
        <taxon>Sordariomycetes</taxon>
        <taxon>Hypocreomycetidae</taxon>
        <taxon>Hypocreales</taxon>
        <taxon>Clavicipitaceae</taxon>
        <taxon>Pochonia</taxon>
    </lineage>
</organism>
<evidence type="ECO:0000313" key="4">
    <source>
        <dbReference type="EMBL" id="OAQ64878.1"/>
    </source>
</evidence>
<dbReference type="PANTHER" id="PTHR11603:SF132">
    <property type="entry name" value="C2H2-TYPE DOMAIN-CONTAINING PROTEIN"/>
    <property type="match status" value="1"/>
</dbReference>
<evidence type="ECO:0000256" key="1">
    <source>
        <dbReference type="ARBA" id="ARBA00012825"/>
    </source>
</evidence>
<gene>
    <name evidence="4" type="ORF">VFPPC_13961</name>
</gene>
<proteinExistence type="predicted"/>
<protein>
    <recommendedName>
        <fullName evidence="1">magnesium chelatase</fullName>
        <ecNumber evidence="1">6.6.1.1</ecNumber>
    </recommendedName>
</protein>
<dbReference type="EMBL" id="LSBJ02000005">
    <property type="protein sequence ID" value="OAQ64878.1"/>
    <property type="molecule type" value="Genomic_DNA"/>
</dbReference>
<dbReference type="Pfam" id="PF17863">
    <property type="entry name" value="AAA_lid_2"/>
    <property type="match status" value="1"/>
</dbReference>
<accession>A0A179FHY0</accession>
<dbReference type="AlphaFoldDB" id="A0A179FHY0"/>
<dbReference type="KEGG" id="pchm:VFPPC_13961"/>
<dbReference type="InterPro" id="IPR041628">
    <property type="entry name" value="ChlI/MoxR_AAA_lid"/>
</dbReference>
<dbReference type="Gene3D" id="1.10.8.80">
    <property type="entry name" value="Magnesium chelatase subunit I, C-Terminal domain"/>
    <property type="match status" value="1"/>
</dbReference>